<sequence length="164" mass="18405">FRLSMKIETCAFTGLKIYPGHGKRAVRVDGKVNIYLNKKVVRFAGQKRNPRDVRWTVLYRRKHKKGIHADEGTQKKRVKRTAQAGSRAIGNTSIDAIMALRNQTAEFRRAQREQTAIKESKDKKKATKNATGLAPKASKKAAAQKTKLPKQQNKAAKPQVGGKR</sequence>
<evidence type="ECO:0000256" key="6">
    <source>
        <dbReference type="SAM" id="MobiDB-lite"/>
    </source>
</evidence>
<accession>A0A0B6XZP7</accession>
<dbReference type="GO" id="GO:0003735">
    <property type="term" value="F:structural constituent of ribosome"/>
    <property type="evidence" value="ECO:0007669"/>
    <property type="project" value="InterPro"/>
</dbReference>
<organism evidence="8">
    <name type="scientific">Arion vulgaris</name>
    <dbReference type="NCBI Taxonomy" id="1028688"/>
    <lineage>
        <taxon>Eukaryota</taxon>
        <taxon>Metazoa</taxon>
        <taxon>Spiralia</taxon>
        <taxon>Lophotrochozoa</taxon>
        <taxon>Mollusca</taxon>
        <taxon>Gastropoda</taxon>
        <taxon>Heterobranchia</taxon>
        <taxon>Euthyneura</taxon>
        <taxon>Panpulmonata</taxon>
        <taxon>Eupulmonata</taxon>
        <taxon>Stylommatophora</taxon>
        <taxon>Helicina</taxon>
        <taxon>Arionoidea</taxon>
        <taxon>Arionidae</taxon>
        <taxon>Arion</taxon>
    </lineage>
</organism>
<dbReference type="InterPro" id="IPR056366">
    <property type="entry name" value="Ribosomal_eL24"/>
</dbReference>
<name>A0A0B6XZP7_9EUPU</name>
<keyword evidence="2" id="KW-0689">Ribosomal protein</keyword>
<reference evidence="8" key="1">
    <citation type="submission" date="2014-12" db="EMBL/GenBank/DDBJ databases">
        <title>Insight into the proteome of Arion vulgaris.</title>
        <authorList>
            <person name="Aradska J."/>
            <person name="Bulat T."/>
            <person name="Smidak R."/>
            <person name="Sarate P."/>
            <person name="Gangsoo J."/>
            <person name="Sialana F."/>
            <person name="Bilban M."/>
            <person name="Lubec G."/>
        </authorList>
    </citation>
    <scope>NUCLEOTIDE SEQUENCE</scope>
    <source>
        <tissue evidence="8">Skin</tissue>
    </source>
</reference>
<keyword evidence="3" id="KW-0687">Ribonucleoprotein</keyword>
<feature type="domain" description="Large ribosomal subunit protein eL24-related N-terminal" evidence="7">
    <location>
        <begin position="5"/>
        <end position="69"/>
    </location>
</feature>
<evidence type="ECO:0000256" key="1">
    <source>
        <dbReference type="ARBA" id="ARBA00005647"/>
    </source>
</evidence>
<evidence type="ECO:0000256" key="3">
    <source>
        <dbReference type="ARBA" id="ARBA00023274"/>
    </source>
</evidence>
<evidence type="ECO:0000313" key="8">
    <source>
        <dbReference type="EMBL" id="CEK48986.1"/>
    </source>
</evidence>
<evidence type="ECO:0000256" key="2">
    <source>
        <dbReference type="ARBA" id="ARBA00022980"/>
    </source>
</evidence>
<gene>
    <name evidence="8" type="primary">ORF5942</name>
</gene>
<dbReference type="FunFam" id="2.30.170.20:FF:000002">
    <property type="entry name" value="60S ribosomal protein L24"/>
    <property type="match status" value="1"/>
</dbReference>
<dbReference type="InterPro" id="IPR000988">
    <property type="entry name" value="Ribosomal_eL24-rel_N"/>
</dbReference>
<feature type="compositionally biased region" description="Basic and acidic residues" evidence="6">
    <location>
        <begin position="107"/>
        <end position="122"/>
    </location>
</feature>
<dbReference type="AlphaFoldDB" id="A0A0B6XZP7"/>
<feature type="region of interest" description="Disordered" evidence="6">
    <location>
        <begin position="66"/>
        <end position="87"/>
    </location>
</feature>
<feature type="compositionally biased region" description="Low complexity" evidence="6">
    <location>
        <begin position="134"/>
        <end position="146"/>
    </location>
</feature>
<proteinExistence type="inferred from homology"/>
<dbReference type="PANTHER" id="PTHR10792:SF1">
    <property type="entry name" value="RIBOSOMAL PROTEIN L24"/>
    <property type="match status" value="1"/>
</dbReference>
<dbReference type="Gene3D" id="2.30.170.20">
    <property type="entry name" value="Ribosomal protein L24e"/>
    <property type="match status" value="1"/>
</dbReference>
<protein>
    <recommendedName>
        <fullName evidence="4">Large ribosomal subunit protein eL24</fullName>
    </recommendedName>
    <alternativeName>
        <fullName evidence="5">60S ribosomal protein L24</fullName>
    </alternativeName>
</protein>
<comment type="similarity">
    <text evidence="1">Belongs to the eukaryotic ribosomal protein eL24 family.</text>
</comment>
<dbReference type="GO" id="GO:0003729">
    <property type="term" value="F:mRNA binding"/>
    <property type="evidence" value="ECO:0007669"/>
    <property type="project" value="TreeGrafter"/>
</dbReference>
<feature type="region of interest" description="Disordered" evidence="6">
    <location>
        <begin position="107"/>
        <end position="164"/>
    </location>
</feature>
<dbReference type="GO" id="GO:0002181">
    <property type="term" value="P:cytoplasmic translation"/>
    <property type="evidence" value="ECO:0007669"/>
    <property type="project" value="TreeGrafter"/>
</dbReference>
<dbReference type="CDD" id="cd00472">
    <property type="entry name" value="Ribosomal_L24e_L24"/>
    <property type="match status" value="1"/>
</dbReference>
<dbReference type="PANTHER" id="PTHR10792">
    <property type="entry name" value="60S RIBOSOMAL PROTEIN L24"/>
    <property type="match status" value="1"/>
</dbReference>
<dbReference type="SUPFAM" id="SSF57716">
    <property type="entry name" value="Glucocorticoid receptor-like (DNA-binding domain)"/>
    <property type="match status" value="1"/>
</dbReference>
<dbReference type="Pfam" id="PF01246">
    <property type="entry name" value="Ribosomal_L24e"/>
    <property type="match status" value="1"/>
</dbReference>
<evidence type="ECO:0000259" key="7">
    <source>
        <dbReference type="Pfam" id="PF01246"/>
    </source>
</evidence>
<evidence type="ECO:0000256" key="4">
    <source>
        <dbReference type="ARBA" id="ARBA00040612"/>
    </source>
</evidence>
<dbReference type="GO" id="GO:0022625">
    <property type="term" value="C:cytosolic large ribosomal subunit"/>
    <property type="evidence" value="ECO:0007669"/>
    <property type="project" value="TreeGrafter"/>
</dbReference>
<dbReference type="EMBL" id="HACG01002121">
    <property type="protein sequence ID" value="CEK48986.1"/>
    <property type="molecule type" value="Transcribed_RNA"/>
</dbReference>
<dbReference type="InterPro" id="IPR038630">
    <property type="entry name" value="L24e/L24_sf"/>
</dbReference>
<evidence type="ECO:0000256" key="5">
    <source>
        <dbReference type="ARBA" id="ARBA00041213"/>
    </source>
</evidence>
<feature type="non-terminal residue" evidence="8">
    <location>
        <position position="1"/>
    </location>
</feature>
<dbReference type="Gene3D" id="6.10.250.1270">
    <property type="match status" value="1"/>
</dbReference>